<evidence type="ECO:0000313" key="3">
    <source>
        <dbReference type="Proteomes" id="UP001497644"/>
    </source>
</evidence>
<dbReference type="Proteomes" id="UP001497644">
    <property type="component" value="Chromosome 4"/>
</dbReference>
<organism evidence="2 3">
    <name type="scientific">Lasius platythorax</name>
    <dbReference type="NCBI Taxonomy" id="488582"/>
    <lineage>
        <taxon>Eukaryota</taxon>
        <taxon>Metazoa</taxon>
        <taxon>Ecdysozoa</taxon>
        <taxon>Arthropoda</taxon>
        <taxon>Hexapoda</taxon>
        <taxon>Insecta</taxon>
        <taxon>Pterygota</taxon>
        <taxon>Neoptera</taxon>
        <taxon>Endopterygota</taxon>
        <taxon>Hymenoptera</taxon>
        <taxon>Apocrita</taxon>
        <taxon>Aculeata</taxon>
        <taxon>Formicoidea</taxon>
        <taxon>Formicidae</taxon>
        <taxon>Formicinae</taxon>
        <taxon>Lasius</taxon>
        <taxon>Lasius</taxon>
    </lineage>
</organism>
<accession>A0AAV2NRQ7</accession>
<feature type="compositionally biased region" description="Basic and acidic residues" evidence="1">
    <location>
        <begin position="69"/>
        <end position="92"/>
    </location>
</feature>
<reference evidence="2" key="1">
    <citation type="submission" date="2024-04" db="EMBL/GenBank/DDBJ databases">
        <authorList>
            <consortium name="Molecular Ecology Group"/>
        </authorList>
    </citation>
    <scope>NUCLEOTIDE SEQUENCE</scope>
</reference>
<proteinExistence type="predicted"/>
<evidence type="ECO:0000313" key="2">
    <source>
        <dbReference type="EMBL" id="CAL1683007.1"/>
    </source>
</evidence>
<protein>
    <submittedName>
        <fullName evidence="2">Uncharacterized protein</fullName>
    </submittedName>
</protein>
<dbReference type="EMBL" id="OZ034827">
    <property type="protein sequence ID" value="CAL1683007.1"/>
    <property type="molecule type" value="Genomic_DNA"/>
</dbReference>
<gene>
    <name evidence="2" type="ORF">LPLAT_LOCUS8825</name>
</gene>
<name>A0AAV2NRQ7_9HYME</name>
<feature type="region of interest" description="Disordered" evidence="1">
    <location>
        <begin position="1"/>
        <end position="102"/>
    </location>
</feature>
<feature type="compositionally biased region" description="Basic residues" evidence="1">
    <location>
        <begin position="48"/>
        <end position="68"/>
    </location>
</feature>
<dbReference type="AlphaFoldDB" id="A0AAV2NRQ7"/>
<evidence type="ECO:0000256" key="1">
    <source>
        <dbReference type="SAM" id="MobiDB-lite"/>
    </source>
</evidence>
<keyword evidence="3" id="KW-1185">Reference proteome</keyword>
<sequence>MISVRARKTSPDTISEASFSGIGKTWTGSFSTKRRGSTPASVAASGKRERRAKRSRERARVKGKKNRHREREAEGCGERSREDESKERRDELGLILPPQSGAASDSICFKYMDRGVWGPGRDGW</sequence>